<gene>
    <name evidence="1" type="ORF">BDK51DRAFT_36487</name>
</gene>
<reference evidence="2" key="1">
    <citation type="journal article" date="2018" name="Nat. Microbiol.">
        <title>Leveraging single-cell genomics to expand the fungal tree of life.</title>
        <authorList>
            <person name="Ahrendt S.R."/>
            <person name="Quandt C.A."/>
            <person name="Ciobanu D."/>
            <person name="Clum A."/>
            <person name="Salamov A."/>
            <person name="Andreopoulos B."/>
            <person name="Cheng J.F."/>
            <person name="Woyke T."/>
            <person name="Pelin A."/>
            <person name="Henrissat B."/>
            <person name="Reynolds N.K."/>
            <person name="Benny G.L."/>
            <person name="Smith M.E."/>
            <person name="James T.Y."/>
            <person name="Grigoriev I.V."/>
        </authorList>
    </citation>
    <scope>NUCLEOTIDE SEQUENCE [LARGE SCALE GENOMIC DNA]</scope>
</reference>
<dbReference type="AlphaFoldDB" id="A0A4P9WAK6"/>
<name>A0A4P9WAK6_9FUNG</name>
<evidence type="ECO:0000313" key="2">
    <source>
        <dbReference type="Proteomes" id="UP000269721"/>
    </source>
</evidence>
<keyword evidence="2" id="KW-1185">Reference proteome</keyword>
<proteinExistence type="predicted"/>
<organism evidence="1 2">
    <name type="scientific">Blyttiomyces helicus</name>
    <dbReference type="NCBI Taxonomy" id="388810"/>
    <lineage>
        <taxon>Eukaryota</taxon>
        <taxon>Fungi</taxon>
        <taxon>Fungi incertae sedis</taxon>
        <taxon>Chytridiomycota</taxon>
        <taxon>Chytridiomycota incertae sedis</taxon>
        <taxon>Chytridiomycetes</taxon>
        <taxon>Chytridiomycetes incertae sedis</taxon>
        <taxon>Blyttiomyces</taxon>
    </lineage>
</organism>
<accession>A0A4P9WAK6</accession>
<dbReference type="Proteomes" id="UP000269721">
    <property type="component" value="Unassembled WGS sequence"/>
</dbReference>
<dbReference type="EMBL" id="KZ996201">
    <property type="protein sequence ID" value="RKO89252.1"/>
    <property type="molecule type" value="Genomic_DNA"/>
</dbReference>
<evidence type="ECO:0000313" key="1">
    <source>
        <dbReference type="EMBL" id="RKO89252.1"/>
    </source>
</evidence>
<protein>
    <submittedName>
        <fullName evidence="1">Uncharacterized protein</fullName>
    </submittedName>
</protein>
<sequence length="229" mass="24492">MALYLIASTSQQVPLHLNRGPVLPVSSGLLENQGSLKKSAPRDKITQAYLKFELDVNGISSLYLIEDIEREFPSISDSVQIEGFCYTNLGQITGRQGNIVGVPLIVHLVEDCSSCQQFPLIFNLGQIEGDFLALKLRQIAGDGGQIAGVSLVVDLSEDAGVPLVVQIAGVSPAVKLTDIVGVSLDIDGRIDNRGTHVVSLPSSWPNPYEISPAVLQSSAVMTTAGFTYR</sequence>